<evidence type="ECO:0000313" key="3">
    <source>
        <dbReference type="Proteomes" id="UP000295083"/>
    </source>
</evidence>
<organism evidence="2 3">
    <name type="scientific">Colletotrichum spinosum</name>
    <dbReference type="NCBI Taxonomy" id="1347390"/>
    <lineage>
        <taxon>Eukaryota</taxon>
        <taxon>Fungi</taxon>
        <taxon>Dikarya</taxon>
        <taxon>Ascomycota</taxon>
        <taxon>Pezizomycotina</taxon>
        <taxon>Sordariomycetes</taxon>
        <taxon>Hypocreomycetidae</taxon>
        <taxon>Glomerellales</taxon>
        <taxon>Glomerellaceae</taxon>
        <taxon>Colletotrichum</taxon>
        <taxon>Colletotrichum orbiculare species complex</taxon>
    </lineage>
</organism>
<name>A0A4R8QS64_9PEZI</name>
<sequence>MCWLLDETRDVKRWRSRAQNPHSEAWNPWAGRRGGRKRQLDLNSDSPKGTGWGNSDAGRLFFLAAHRRSVGVRRCAVHARRARNGNSDLSRASLTRGEKRDKWRRANAGTGSRL</sequence>
<proteinExistence type="predicted"/>
<accession>A0A4R8QS64</accession>
<feature type="region of interest" description="Disordered" evidence="1">
    <location>
        <begin position="81"/>
        <end position="114"/>
    </location>
</feature>
<dbReference type="AlphaFoldDB" id="A0A4R8QS64"/>
<feature type="compositionally biased region" description="Polar residues" evidence="1">
    <location>
        <begin position="84"/>
        <end position="93"/>
    </location>
</feature>
<keyword evidence="3" id="KW-1185">Reference proteome</keyword>
<dbReference type="EMBL" id="QAPG01000014">
    <property type="protein sequence ID" value="TDZ38725.1"/>
    <property type="molecule type" value="Genomic_DNA"/>
</dbReference>
<comment type="caution">
    <text evidence="2">The sequence shown here is derived from an EMBL/GenBank/DDBJ whole genome shotgun (WGS) entry which is preliminary data.</text>
</comment>
<evidence type="ECO:0000313" key="2">
    <source>
        <dbReference type="EMBL" id="TDZ38725.1"/>
    </source>
</evidence>
<evidence type="ECO:0000256" key="1">
    <source>
        <dbReference type="SAM" id="MobiDB-lite"/>
    </source>
</evidence>
<reference evidence="2 3" key="1">
    <citation type="submission" date="2018-11" db="EMBL/GenBank/DDBJ databases">
        <title>Genome sequence and assembly of Colletotrichum spinosum.</title>
        <authorList>
            <person name="Gan P."/>
            <person name="Shirasu K."/>
        </authorList>
    </citation>
    <scope>NUCLEOTIDE SEQUENCE [LARGE SCALE GENOMIC DNA]</scope>
    <source>
        <strain evidence="2 3">CBS 515.97</strain>
    </source>
</reference>
<feature type="region of interest" description="Disordered" evidence="1">
    <location>
        <begin position="15"/>
        <end position="55"/>
    </location>
</feature>
<protein>
    <submittedName>
        <fullName evidence="2">Uncharacterized protein</fullName>
    </submittedName>
</protein>
<dbReference type="Proteomes" id="UP000295083">
    <property type="component" value="Unassembled WGS sequence"/>
</dbReference>
<gene>
    <name evidence="2" type="ORF">C8035_v006560</name>
</gene>